<evidence type="ECO:0000313" key="13">
    <source>
        <dbReference type="EMBL" id="KAF3429650.1"/>
    </source>
</evidence>
<dbReference type="SUPFAM" id="SSF54001">
    <property type="entry name" value="Cysteine proteinases"/>
    <property type="match status" value="1"/>
</dbReference>
<dbReference type="GO" id="GO:0000423">
    <property type="term" value="P:mitophagy"/>
    <property type="evidence" value="ECO:0007669"/>
    <property type="project" value="TreeGrafter"/>
</dbReference>
<evidence type="ECO:0000256" key="5">
    <source>
        <dbReference type="ARBA" id="ARBA00022670"/>
    </source>
</evidence>
<dbReference type="GO" id="GO:0016485">
    <property type="term" value="P:protein processing"/>
    <property type="evidence" value="ECO:0007669"/>
    <property type="project" value="TreeGrafter"/>
</dbReference>
<evidence type="ECO:0000256" key="4">
    <source>
        <dbReference type="ARBA" id="ARBA00022490"/>
    </source>
</evidence>
<dbReference type="InterPro" id="IPR005078">
    <property type="entry name" value="Peptidase_C54"/>
</dbReference>
<keyword evidence="4 11" id="KW-0963">Cytoplasm</keyword>
<keyword evidence="8 11" id="KW-0653">Protein transport</keyword>
<dbReference type="GO" id="GO:0000045">
    <property type="term" value="P:autophagosome assembly"/>
    <property type="evidence" value="ECO:0007669"/>
    <property type="project" value="TreeGrafter"/>
</dbReference>
<dbReference type="GO" id="GO:0015031">
    <property type="term" value="P:protein transport"/>
    <property type="evidence" value="ECO:0007669"/>
    <property type="project" value="UniProtKB-KW"/>
</dbReference>
<dbReference type="PANTHER" id="PTHR22624:SF52">
    <property type="entry name" value="CYSTEINE PROTEASE"/>
    <property type="match status" value="1"/>
</dbReference>
<evidence type="ECO:0000256" key="1">
    <source>
        <dbReference type="ARBA" id="ARBA00004496"/>
    </source>
</evidence>
<keyword evidence="6 11" id="KW-0378">Hydrolase</keyword>
<comment type="subcellular location">
    <subcellularLocation>
        <location evidence="1 11">Cytoplasm</location>
    </subcellularLocation>
</comment>
<dbReference type="InterPro" id="IPR046792">
    <property type="entry name" value="Peptidase_C54_cat"/>
</dbReference>
<comment type="caution">
    <text evidence="13">The sequence shown here is derived from an EMBL/GenBank/DDBJ whole genome shotgun (WGS) entry which is preliminary data.</text>
</comment>
<dbReference type="GO" id="GO:0005737">
    <property type="term" value="C:cytoplasm"/>
    <property type="evidence" value="ECO:0007669"/>
    <property type="project" value="UniProtKB-SubCell"/>
</dbReference>
<sequence length="550" mass="62654">MSRNNKYVVSTISCIRLNFIDAKRKYDRIQRRESVSDTLQSVVHTECDKTVDVCDVHITVIVFIQKCNCLSVRYLNVLECMLSKIYLLGMNGQVQPSRERLGGFTNSTIGLFSGMITTDRVPHIQLATTNNGLPVDDSSVTTEVDSKVKTKLLSMWNNVKYGWTIKVVKPNFSKESPVWLLGKIYRKKPEEFLEKASEAEKTLDTGSEISLAMDAISFEDGIEEFKKDFTSRLWLTYRREFPILNGSTFTTDCGWGCMLRSEWQWQLDQPIKTEQQKLDEYNHRLIIKSFGDLPHSISPFSIHTLVSLGALWGKRAGDWYGPTSVAHLLCQAVEQAAKQHPIFSNLAVYVAQDCAVYLQDVKNVCQMPDGKWKSLILFVPLRLGADKLNPIYASCLTHLLTLDTCIGVIGGRPRHSLYFIGFQEDKLINLDPHYCQETVDVLKDNFPLTSFHCTSPRKMLISKMDPSCCVGFYFHNKLQFTNFMEIAPSYLVPEDEKVNYPMFLFCEGSGKDLHRKIEIAENIIPSTTSFTGNGTYDDDLDECEEFELVQ</sequence>
<evidence type="ECO:0000259" key="12">
    <source>
        <dbReference type="Pfam" id="PF03416"/>
    </source>
</evidence>
<evidence type="ECO:0000256" key="9">
    <source>
        <dbReference type="ARBA" id="ARBA00023006"/>
    </source>
</evidence>
<dbReference type="Proteomes" id="UP000655588">
    <property type="component" value="Unassembled WGS sequence"/>
</dbReference>
<name>A0A833SCF4_9HYME</name>
<evidence type="ECO:0000256" key="7">
    <source>
        <dbReference type="ARBA" id="ARBA00022807"/>
    </source>
</evidence>
<comment type="similarity">
    <text evidence="2 11">Belongs to the peptidase C54 family.</text>
</comment>
<keyword evidence="5 11" id="KW-0645">Protease</keyword>
<accession>A0A833SCF4</accession>
<evidence type="ECO:0000256" key="10">
    <source>
        <dbReference type="ARBA" id="ARBA00029362"/>
    </source>
</evidence>
<comment type="function">
    <text evidence="11">Cysteine protease that plays a key role in autophagy by mediating both proteolytic activation and delipidation of ATG8 family proteins.</text>
</comment>
<keyword evidence="7" id="KW-0788">Thiol protease</keyword>
<evidence type="ECO:0000313" key="14">
    <source>
        <dbReference type="Proteomes" id="UP000655588"/>
    </source>
</evidence>
<evidence type="ECO:0000256" key="11">
    <source>
        <dbReference type="RuleBase" id="RU363115"/>
    </source>
</evidence>
<dbReference type="GO" id="GO:0035973">
    <property type="term" value="P:aggrephagy"/>
    <property type="evidence" value="ECO:0007669"/>
    <property type="project" value="TreeGrafter"/>
</dbReference>
<keyword evidence="14" id="KW-1185">Reference proteome</keyword>
<reference evidence="13" key="1">
    <citation type="submission" date="2019-11" db="EMBL/GenBank/DDBJ databases">
        <title>The nuclear and mitochondrial genomes of Frieseomelitta varia - a highly eusocial stingless bee (Meliponini) with a permanently sterile worker caste.</title>
        <authorList>
            <person name="Freitas F.C.P."/>
            <person name="Lourenco A.P."/>
            <person name="Nunes F.M.F."/>
            <person name="Paschoal A.R."/>
            <person name="Abreu F.C.P."/>
            <person name="Barbin F.O."/>
            <person name="Bataglia L."/>
            <person name="Cardoso-Junior C.A.M."/>
            <person name="Cervoni M.S."/>
            <person name="Silva S.R."/>
            <person name="Dalarmi F."/>
            <person name="Del Lama M.A."/>
            <person name="Depintor T.S."/>
            <person name="Ferreira K.M."/>
            <person name="Goria P.S."/>
            <person name="Jaskot M.C."/>
            <person name="Lago D.C."/>
            <person name="Luna-Lucena D."/>
            <person name="Moda L.M."/>
            <person name="Nascimento L."/>
            <person name="Pedrino M."/>
            <person name="Rabico F.O."/>
            <person name="Sanches F.C."/>
            <person name="Santos D.E."/>
            <person name="Santos C.G."/>
            <person name="Vieira J."/>
            <person name="Lopes T.F."/>
            <person name="Barchuk A.R."/>
            <person name="Hartfelder K."/>
            <person name="Simoes Z.L.P."/>
            <person name="Bitondi M.M.G."/>
            <person name="Pinheiro D.G."/>
        </authorList>
    </citation>
    <scope>NUCLEOTIDE SEQUENCE</scope>
    <source>
        <strain evidence="13">USP_RPSP 00005682</strain>
        <tissue evidence="13">Whole individual</tissue>
    </source>
</reference>
<feature type="domain" description="Peptidase C54 catalytic" evidence="12">
    <location>
        <begin position="223"/>
        <end position="485"/>
    </location>
</feature>
<keyword evidence="3" id="KW-0813">Transport</keyword>
<evidence type="ECO:0000256" key="6">
    <source>
        <dbReference type="ARBA" id="ARBA00022801"/>
    </source>
</evidence>
<comment type="catalytic activity">
    <reaction evidence="10">
        <text>[protein]-C-terminal L-amino acid-glycyl-phosphatidylethanolamide + H2O = [protein]-C-terminal L-amino acid-glycine + a 1,2-diacyl-sn-glycero-3-phosphoethanolamine</text>
        <dbReference type="Rhea" id="RHEA:67548"/>
        <dbReference type="Rhea" id="RHEA-COMP:17323"/>
        <dbReference type="Rhea" id="RHEA-COMP:17324"/>
        <dbReference type="ChEBI" id="CHEBI:15377"/>
        <dbReference type="ChEBI" id="CHEBI:64612"/>
        <dbReference type="ChEBI" id="CHEBI:172940"/>
        <dbReference type="ChEBI" id="CHEBI:172941"/>
    </reaction>
    <physiologicalReaction direction="left-to-right" evidence="10">
        <dbReference type="Rhea" id="RHEA:67549"/>
    </physiologicalReaction>
</comment>
<evidence type="ECO:0000256" key="2">
    <source>
        <dbReference type="ARBA" id="ARBA00010958"/>
    </source>
</evidence>
<dbReference type="EC" id="3.4.22.-" evidence="11"/>
<gene>
    <name evidence="13" type="ORF">E2986_08405</name>
</gene>
<dbReference type="GO" id="GO:0034727">
    <property type="term" value="P:piecemeal microautophagy of the nucleus"/>
    <property type="evidence" value="ECO:0007669"/>
    <property type="project" value="TreeGrafter"/>
</dbReference>
<evidence type="ECO:0000256" key="8">
    <source>
        <dbReference type="ARBA" id="ARBA00022927"/>
    </source>
</evidence>
<dbReference type="EMBL" id="WNWW01000152">
    <property type="protein sequence ID" value="KAF3429650.1"/>
    <property type="molecule type" value="Genomic_DNA"/>
</dbReference>
<dbReference type="PANTHER" id="PTHR22624">
    <property type="entry name" value="CYSTEINE PROTEASE ATG4"/>
    <property type="match status" value="1"/>
</dbReference>
<protein>
    <recommendedName>
        <fullName evidence="11">Cysteine protease</fullName>
        <ecNumber evidence="11">3.4.22.-</ecNumber>
    </recommendedName>
</protein>
<dbReference type="GO" id="GO:0019786">
    <property type="term" value="F:protein-phosphatidylethanolamide deconjugating activity"/>
    <property type="evidence" value="ECO:0007669"/>
    <property type="project" value="InterPro"/>
</dbReference>
<dbReference type="InterPro" id="IPR038765">
    <property type="entry name" value="Papain-like_cys_pep_sf"/>
</dbReference>
<organism evidence="13 14">
    <name type="scientific">Frieseomelitta varia</name>
    <dbReference type="NCBI Taxonomy" id="561572"/>
    <lineage>
        <taxon>Eukaryota</taxon>
        <taxon>Metazoa</taxon>
        <taxon>Ecdysozoa</taxon>
        <taxon>Arthropoda</taxon>
        <taxon>Hexapoda</taxon>
        <taxon>Insecta</taxon>
        <taxon>Pterygota</taxon>
        <taxon>Neoptera</taxon>
        <taxon>Endopterygota</taxon>
        <taxon>Hymenoptera</taxon>
        <taxon>Apocrita</taxon>
        <taxon>Aculeata</taxon>
        <taxon>Apoidea</taxon>
        <taxon>Anthophila</taxon>
        <taxon>Apidae</taxon>
        <taxon>Frieseomelitta</taxon>
    </lineage>
</organism>
<dbReference type="GO" id="GO:0004197">
    <property type="term" value="F:cysteine-type endopeptidase activity"/>
    <property type="evidence" value="ECO:0007669"/>
    <property type="project" value="TreeGrafter"/>
</dbReference>
<evidence type="ECO:0000256" key="3">
    <source>
        <dbReference type="ARBA" id="ARBA00022448"/>
    </source>
</evidence>
<proteinExistence type="inferred from homology"/>
<keyword evidence="9 11" id="KW-0072">Autophagy</keyword>
<dbReference type="Pfam" id="PF03416">
    <property type="entry name" value="Peptidase_C54"/>
    <property type="match status" value="1"/>
</dbReference>
<dbReference type="AlphaFoldDB" id="A0A833SCF4"/>